<sequence length="184" mass="19787">MASKVILKNTTKLSLNERFTAYRQQAEAEALRAAAAAAAVPQIPPVPQASMRNVRLAQQMANRPSVLAALRLRKATPGLSGGYMVPSPSIGAMERGMSPLGGGWVLQRSLRQRLGPLSGGVKARLGLRPFHPAGLLLRSRLGLRPVQANGTRAAQSRRSEFTNLNPPGWHPLHHLSGLELLTET</sequence>
<reference evidence="1" key="1">
    <citation type="submission" date="2020-05" db="EMBL/GenBank/DDBJ databases">
        <title>Large-scale comparative analyses of tick genomes elucidate their genetic diversity and vector capacities.</title>
        <authorList>
            <person name="Jia N."/>
            <person name="Wang J."/>
            <person name="Shi W."/>
            <person name="Du L."/>
            <person name="Sun Y."/>
            <person name="Zhan W."/>
            <person name="Jiang J."/>
            <person name="Wang Q."/>
            <person name="Zhang B."/>
            <person name="Ji P."/>
            <person name="Sakyi L.B."/>
            <person name="Cui X."/>
            <person name="Yuan T."/>
            <person name="Jiang B."/>
            <person name="Yang W."/>
            <person name="Lam T.T.-Y."/>
            <person name="Chang Q."/>
            <person name="Ding S."/>
            <person name="Wang X."/>
            <person name="Zhu J."/>
            <person name="Ruan X."/>
            <person name="Zhao L."/>
            <person name="Wei J."/>
            <person name="Que T."/>
            <person name="Du C."/>
            <person name="Cheng J."/>
            <person name="Dai P."/>
            <person name="Han X."/>
            <person name="Huang E."/>
            <person name="Gao Y."/>
            <person name="Liu J."/>
            <person name="Shao H."/>
            <person name="Ye R."/>
            <person name="Li L."/>
            <person name="Wei W."/>
            <person name="Wang X."/>
            <person name="Wang C."/>
            <person name="Yang T."/>
            <person name="Huo Q."/>
            <person name="Li W."/>
            <person name="Guo W."/>
            <person name="Chen H."/>
            <person name="Zhou L."/>
            <person name="Ni X."/>
            <person name="Tian J."/>
            <person name="Zhou Y."/>
            <person name="Sheng Y."/>
            <person name="Liu T."/>
            <person name="Pan Y."/>
            <person name="Xia L."/>
            <person name="Li J."/>
            <person name="Zhao F."/>
            <person name="Cao W."/>
        </authorList>
    </citation>
    <scope>NUCLEOTIDE SEQUENCE</scope>
    <source>
        <strain evidence="1">Dsil-2018</strain>
    </source>
</reference>
<comment type="caution">
    <text evidence="1">The sequence shown here is derived from an EMBL/GenBank/DDBJ whole genome shotgun (WGS) entry which is preliminary data.</text>
</comment>
<organism evidence="1 2">
    <name type="scientific">Dermacentor silvarum</name>
    <name type="common">Tick</name>
    <dbReference type="NCBI Taxonomy" id="543639"/>
    <lineage>
        <taxon>Eukaryota</taxon>
        <taxon>Metazoa</taxon>
        <taxon>Ecdysozoa</taxon>
        <taxon>Arthropoda</taxon>
        <taxon>Chelicerata</taxon>
        <taxon>Arachnida</taxon>
        <taxon>Acari</taxon>
        <taxon>Parasitiformes</taxon>
        <taxon>Ixodida</taxon>
        <taxon>Ixodoidea</taxon>
        <taxon>Ixodidae</taxon>
        <taxon>Rhipicephalinae</taxon>
        <taxon>Dermacentor</taxon>
    </lineage>
</organism>
<gene>
    <name evidence="1" type="ORF">HPB49_009819</name>
</gene>
<protein>
    <submittedName>
        <fullName evidence="1">Uncharacterized protein</fullName>
    </submittedName>
</protein>
<dbReference type="EMBL" id="CM023475">
    <property type="protein sequence ID" value="KAH7945344.1"/>
    <property type="molecule type" value="Genomic_DNA"/>
</dbReference>
<keyword evidence="2" id="KW-1185">Reference proteome</keyword>
<accession>A0ACB8CKH8</accession>
<name>A0ACB8CKH8_DERSI</name>
<evidence type="ECO:0000313" key="2">
    <source>
        <dbReference type="Proteomes" id="UP000821865"/>
    </source>
</evidence>
<proteinExistence type="predicted"/>
<evidence type="ECO:0000313" key="1">
    <source>
        <dbReference type="EMBL" id="KAH7945344.1"/>
    </source>
</evidence>
<dbReference type="Proteomes" id="UP000821865">
    <property type="component" value="Chromosome 6"/>
</dbReference>